<sequence>MAVDASTQQSGAEPSGVGDPRSDTDTRPSGGSGPRSGADTRRSGVAVESSDVHARQIAGLDALELADRRKSGLASRIWSGLWPVVSALVLVLLIWQGVVLAGWWPEYVFAGPVTTLTELADRLGEAEFYQAVAVTMRRALVGFALAIAVGLVVGALVSRIRPLRRAVGSLITGLQTMPSIAWFPLAILLFGLTESAITFVVILGAAPSIANGLIAGVDYTPPILLRAGHMLGLRRLSLYRHVILPASLPSFLAGLKQGWAFAWRSLMAGELLVIIANQPSLGEQLHFARELADSPGLLATMIVILVIGIGVDLLFGAADNALRRRWGLHQVTN</sequence>
<feature type="transmembrane region" description="Helical" evidence="7">
    <location>
        <begin position="238"/>
        <end position="255"/>
    </location>
</feature>
<accession>A0A8J3WJZ6</accession>
<evidence type="ECO:0000259" key="9">
    <source>
        <dbReference type="PROSITE" id="PS50928"/>
    </source>
</evidence>
<organism evidence="10 11">
    <name type="scientific">Planobispora siamensis</name>
    <dbReference type="NCBI Taxonomy" id="936338"/>
    <lineage>
        <taxon>Bacteria</taxon>
        <taxon>Bacillati</taxon>
        <taxon>Actinomycetota</taxon>
        <taxon>Actinomycetes</taxon>
        <taxon>Streptosporangiales</taxon>
        <taxon>Streptosporangiaceae</taxon>
        <taxon>Planobispora</taxon>
    </lineage>
</organism>
<evidence type="ECO:0000256" key="3">
    <source>
        <dbReference type="ARBA" id="ARBA00022475"/>
    </source>
</evidence>
<feature type="domain" description="ABC transmembrane type-1" evidence="9">
    <location>
        <begin position="132"/>
        <end position="315"/>
    </location>
</feature>
<protein>
    <submittedName>
        <fullName evidence="10">Sulfate ABC transporter permease</fullName>
    </submittedName>
</protein>
<proteinExistence type="inferred from homology"/>
<feature type="transmembrane region" description="Helical" evidence="7">
    <location>
        <begin position="296"/>
        <end position="315"/>
    </location>
</feature>
<feature type="region of interest" description="Disordered" evidence="8">
    <location>
        <begin position="1"/>
        <end position="50"/>
    </location>
</feature>
<evidence type="ECO:0000313" key="10">
    <source>
        <dbReference type="EMBL" id="GIH93514.1"/>
    </source>
</evidence>
<evidence type="ECO:0000256" key="8">
    <source>
        <dbReference type="SAM" id="MobiDB-lite"/>
    </source>
</evidence>
<dbReference type="InterPro" id="IPR000515">
    <property type="entry name" value="MetI-like"/>
</dbReference>
<keyword evidence="3" id="KW-1003">Cell membrane</keyword>
<evidence type="ECO:0000256" key="2">
    <source>
        <dbReference type="ARBA" id="ARBA00022448"/>
    </source>
</evidence>
<dbReference type="AlphaFoldDB" id="A0A8J3WJZ6"/>
<dbReference type="Proteomes" id="UP000619788">
    <property type="component" value="Unassembled WGS sequence"/>
</dbReference>
<evidence type="ECO:0000256" key="1">
    <source>
        <dbReference type="ARBA" id="ARBA00004651"/>
    </source>
</evidence>
<keyword evidence="5 7" id="KW-1133">Transmembrane helix</keyword>
<keyword evidence="6 7" id="KW-0472">Membrane</keyword>
<reference evidence="10 11" key="1">
    <citation type="submission" date="2021-01" db="EMBL/GenBank/DDBJ databases">
        <title>Whole genome shotgun sequence of Planobispora siamensis NBRC 107568.</title>
        <authorList>
            <person name="Komaki H."/>
            <person name="Tamura T."/>
        </authorList>
    </citation>
    <scope>NUCLEOTIDE SEQUENCE [LARGE SCALE GENOMIC DNA]</scope>
    <source>
        <strain evidence="10 11">NBRC 107568</strain>
    </source>
</reference>
<feature type="transmembrane region" description="Helical" evidence="7">
    <location>
        <begin position="139"/>
        <end position="158"/>
    </location>
</feature>
<dbReference type="EMBL" id="BOOJ01000033">
    <property type="protein sequence ID" value="GIH93514.1"/>
    <property type="molecule type" value="Genomic_DNA"/>
</dbReference>
<feature type="compositionally biased region" description="Polar residues" evidence="8">
    <location>
        <begin position="1"/>
        <end position="12"/>
    </location>
</feature>
<dbReference type="PANTHER" id="PTHR30151:SF40">
    <property type="entry name" value="TRANSPORT SYSTEM INTEGRAL MEMBRANE PROTEIN"/>
    <property type="match status" value="1"/>
</dbReference>
<evidence type="ECO:0000256" key="4">
    <source>
        <dbReference type="ARBA" id="ARBA00022692"/>
    </source>
</evidence>
<dbReference type="GO" id="GO:0055085">
    <property type="term" value="P:transmembrane transport"/>
    <property type="evidence" value="ECO:0007669"/>
    <property type="project" value="InterPro"/>
</dbReference>
<feature type="transmembrane region" description="Helical" evidence="7">
    <location>
        <begin position="196"/>
        <end position="217"/>
    </location>
</feature>
<evidence type="ECO:0000256" key="5">
    <source>
        <dbReference type="ARBA" id="ARBA00022989"/>
    </source>
</evidence>
<evidence type="ECO:0000313" key="11">
    <source>
        <dbReference type="Proteomes" id="UP000619788"/>
    </source>
</evidence>
<dbReference type="RefSeq" id="WP_204065684.1">
    <property type="nucleotide sequence ID" value="NZ_BOOJ01000033.1"/>
</dbReference>
<dbReference type="GO" id="GO:0005886">
    <property type="term" value="C:plasma membrane"/>
    <property type="evidence" value="ECO:0007669"/>
    <property type="project" value="UniProtKB-SubCell"/>
</dbReference>
<dbReference type="Gene3D" id="1.10.3720.10">
    <property type="entry name" value="MetI-like"/>
    <property type="match status" value="1"/>
</dbReference>
<name>A0A8J3WJZ6_9ACTN</name>
<dbReference type="Pfam" id="PF00528">
    <property type="entry name" value="BPD_transp_1"/>
    <property type="match status" value="1"/>
</dbReference>
<keyword evidence="11" id="KW-1185">Reference proteome</keyword>
<dbReference type="SUPFAM" id="SSF161098">
    <property type="entry name" value="MetI-like"/>
    <property type="match status" value="1"/>
</dbReference>
<keyword evidence="4 7" id="KW-0812">Transmembrane</keyword>
<dbReference type="InterPro" id="IPR035906">
    <property type="entry name" value="MetI-like_sf"/>
</dbReference>
<comment type="similarity">
    <text evidence="7">Belongs to the binding-protein-dependent transport system permease family.</text>
</comment>
<feature type="transmembrane region" description="Helical" evidence="7">
    <location>
        <begin position="170"/>
        <end position="190"/>
    </location>
</feature>
<keyword evidence="2 7" id="KW-0813">Transport</keyword>
<gene>
    <name evidence="10" type="primary">ssuC_5</name>
    <name evidence="10" type="ORF">Psi01_41440</name>
</gene>
<feature type="transmembrane region" description="Helical" evidence="7">
    <location>
        <begin position="77"/>
        <end position="104"/>
    </location>
</feature>
<comment type="subcellular location">
    <subcellularLocation>
        <location evidence="1 7">Cell membrane</location>
        <topology evidence="1 7">Multi-pass membrane protein</topology>
    </subcellularLocation>
</comment>
<dbReference type="PROSITE" id="PS50928">
    <property type="entry name" value="ABC_TM1"/>
    <property type="match status" value="1"/>
</dbReference>
<evidence type="ECO:0000256" key="7">
    <source>
        <dbReference type="RuleBase" id="RU363032"/>
    </source>
</evidence>
<comment type="caution">
    <text evidence="10">The sequence shown here is derived from an EMBL/GenBank/DDBJ whole genome shotgun (WGS) entry which is preliminary data.</text>
</comment>
<dbReference type="CDD" id="cd06261">
    <property type="entry name" value="TM_PBP2"/>
    <property type="match status" value="1"/>
</dbReference>
<dbReference type="PANTHER" id="PTHR30151">
    <property type="entry name" value="ALKANE SULFONATE ABC TRANSPORTER-RELATED, MEMBRANE SUBUNIT"/>
    <property type="match status" value="1"/>
</dbReference>
<evidence type="ECO:0000256" key="6">
    <source>
        <dbReference type="ARBA" id="ARBA00023136"/>
    </source>
</evidence>